<dbReference type="Proteomes" id="UP000248897">
    <property type="component" value="Chromosome 1"/>
</dbReference>
<name>A0A2X4UDV5_SERPL</name>
<reference evidence="1 2" key="1">
    <citation type="submission" date="2018-06" db="EMBL/GenBank/DDBJ databases">
        <authorList>
            <consortium name="Pathogen Informatics"/>
            <person name="Doyle S."/>
        </authorList>
    </citation>
    <scope>NUCLEOTIDE SEQUENCE [LARGE SCALE GENOMIC DNA]</scope>
    <source>
        <strain evidence="1 2">NCTC12961</strain>
    </source>
</reference>
<dbReference type="AlphaFoldDB" id="A0A2X4UDV5"/>
<proteinExistence type="predicted"/>
<evidence type="ECO:0000313" key="2">
    <source>
        <dbReference type="Proteomes" id="UP000248897"/>
    </source>
</evidence>
<organism evidence="1 2">
    <name type="scientific">Serratia plymuthica</name>
    <dbReference type="NCBI Taxonomy" id="82996"/>
    <lineage>
        <taxon>Bacteria</taxon>
        <taxon>Pseudomonadati</taxon>
        <taxon>Pseudomonadota</taxon>
        <taxon>Gammaproteobacteria</taxon>
        <taxon>Enterobacterales</taxon>
        <taxon>Yersiniaceae</taxon>
        <taxon>Serratia</taxon>
    </lineage>
</organism>
<dbReference type="STRING" id="82996.ADP72_00430"/>
<accession>A0A2X4UDV5</accession>
<evidence type="ECO:0000313" key="1">
    <source>
        <dbReference type="EMBL" id="SQI37986.1"/>
    </source>
</evidence>
<protein>
    <submittedName>
        <fullName evidence="1">Uncharacterized protein</fullName>
    </submittedName>
</protein>
<gene>
    <name evidence="1" type="ORF">NCTC12961_02518</name>
</gene>
<sequence length="117" mass="13688">MRDDIQFIQQPVIDDENYMRGDTVRLTTANLRHEYQLDVSILRREGKLIFGSVVAAAPKVDIPLKSGRWLRGRKWFSARKILPKRCRACVEFSTAIRPIFHSSLFFSRPFLSRLFFA</sequence>
<dbReference type="EMBL" id="LS483469">
    <property type="protein sequence ID" value="SQI37986.1"/>
    <property type="molecule type" value="Genomic_DNA"/>
</dbReference>